<evidence type="ECO:0000313" key="2">
    <source>
        <dbReference type="Proteomes" id="UP000298170"/>
    </source>
</evidence>
<accession>A0A4R9AHU5</accession>
<proteinExistence type="predicted"/>
<protein>
    <submittedName>
        <fullName evidence="1">Uncharacterized protein</fullName>
    </submittedName>
</protein>
<comment type="caution">
    <text evidence="1">The sequence shown here is derived from an EMBL/GenBank/DDBJ whole genome shotgun (WGS) entry which is preliminary data.</text>
</comment>
<organism evidence="1 2">
    <name type="scientific">Cryobacterium suzukii</name>
    <dbReference type="NCBI Taxonomy" id="1259198"/>
    <lineage>
        <taxon>Bacteria</taxon>
        <taxon>Bacillati</taxon>
        <taxon>Actinomycetota</taxon>
        <taxon>Actinomycetes</taxon>
        <taxon>Micrococcales</taxon>
        <taxon>Microbacteriaceae</taxon>
        <taxon>Cryobacterium</taxon>
    </lineage>
</organism>
<evidence type="ECO:0000313" key="1">
    <source>
        <dbReference type="EMBL" id="TFD62077.1"/>
    </source>
</evidence>
<gene>
    <name evidence="1" type="ORF">E3T39_03445</name>
</gene>
<reference evidence="1 2" key="1">
    <citation type="submission" date="2019-03" db="EMBL/GenBank/DDBJ databases">
        <title>Genomics of glacier-inhabiting Cryobacterium strains.</title>
        <authorList>
            <person name="Liu Q."/>
            <person name="Xin Y.-H."/>
        </authorList>
    </citation>
    <scope>NUCLEOTIDE SEQUENCE [LARGE SCALE GENOMIC DNA]</scope>
    <source>
        <strain evidence="1 2">Sr39</strain>
    </source>
</reference>
<dbReference type="Proteomes" id="UP000298170">
    <property type="component" value="Unassembled WGS sequence"/>
</dbReference>
<dbReference type="EMBL" id="SOHJ01000003">
    <property type="protein sequence ID" value="TFD62077.1"/>
    <property type="molecule type" value="Genomic_DNA"/>
</dbReference>
<name>A0A4R9AHU5_9MICO</name>
<dbReference type="RefSeq" id="WP_134513354.1">
    <property type="nucleotide sequence ID" value="NZ_SOHJ01000003.1"/>
</dbReference>
<dbReference type="AlphaFoldDB" id="A0A4R9AHU5"/>
<keyword evidence="2" id="KW-1185">Reference proteome</keyword>
<dbReference type="OrthoDB" id="5123650at2"/>
<sequence>MDRLDGVWTPPAHTDQLPVLRSQRALVASLITDVVEVKRRLVSVDPSEFWRSSAQLAYRERVGEIVADLQIVLNLLDEAQDYLWQNIVHLESQ</sequence>